<keyword evidence="2" id="KW-1185">Reference proteome</keyword>
<dbReference type="RefSeq" id="WP_191728122.1">
    <property type="nucleotide sequence ID" value="NZ_JACSQJ010000001.1"/>
</dbReference>
<proteinExistence type="predicted"/>
<protein>
    <recommendedName>
        <fullName evidence="3">Matrixin family metalloprotease</fullName>
    </recommendedName>
</protein>
<name>A0ABR8UGZ4_9GAMM</name>
<accession>A0ABR8UGZ4</accession>
<dbReference type="Proteomes" id="UP000647183">
    <property type="component" value="Unassembled WGS sequence"/>
</dbReference>
<sequence>MTFIDTAARMSNAALDAAASWRDDVASTSLQRAPVADGVGRMFDAIQRGDAAGGKAVDAAAKPDKAGGRELVATEDSVDVGGHRDAYELRLYREADGTYTLELHMKIEFNFEDGANGLDWTPEEKQAFMEDYVREVESAWDGHSFTTDDGREVTLDIQLEVSEQESGFMGRIRDFMDPSENYNINVLRIPEGDFHRSSVGPGNVSHLDSEDNRAVPKGASMDQVGTAHEFGHMIGLPDEYHPGHAHESDTDSIMNSGMEVRERHLDLVEDWVENNS</sequence>
<dbReference type="SUPFAM" id="SSF55486">
    <property type="entry name" value="Metalloproteases ('zincins'), catalytic domain"/>
    <property type="match status" value="1"/>
</dbReference>
<comment type="caution">
    <text evidence="1">The sequence shown here is derived from an EMBL/GenBank/DDBJ whole genome shotgun (WGS) entry which is preliminary data.</text>
</comment>
<evidence type="ECO:0008006" key="3">
    <source>
        <dbReference type="Google" id="ProtNLM"/>
    </source>
</evidence>
<dbReference type="EMBL" id="JACSQJ010000001">
    <property type="protein sequence ID" value="MBD7986879.1"/>
    <property type="molecule type" value="Genomic_DNA"/>
</dbReference>
<reference evidence="1 2" key="1">
    <citation type="submission" date="2020-08" db="EMBL/GenBank/DDBJ databases">
        <title>A Genomic Blueprint of the Chicken Gut Microbiome.</title>
        <authorList>
            <person name="Gilroy R."/>
            <person name="Ravi A."/>
            <person name="Getino M."/>
            <person name="Pursley I."/>
            <person name="Horton D.L."/>
            <person name="Alikhan N.-F."/>
            <person name="Baker D."/>
            <person name="Gharbi K."/>
            <person name="Hall N."/>
            <person name="Watson M."/>
            <person name="Adriaenssens E.M."/>
            <person name="Foster-Nyarko E."/>
            <person name="Jarju S."/>
            <person name="Secka A."/>
            <person name="Antonio M."/>
            <person name="Oren A."/>
            <person name="Chaudhuri R."/>
            <person name="La Ragione R.M."/>
            <person name="Hildebrand F."/>
            <person name="Pallen M.J."/>
        </authorList>
    </citation>
    <scope>NUCLEOTIDE SEQUENCE [LARGE SCALE GENOMIC DNA]</scope>
    <source>
        <strain evidence="1 2">Sa2BVA3</strain>
    </source>
</reference>
<organism evidence="1 2">
    <name type="scientific">Luteimonas colneyensis</name>
    <dbReference type="NCBI Taxonomy" id="2762230"/>
    <lineage>
        <taxon>Bacteria</taxon>
        <taxon>Pseudomonadati</taxon>
        <taxon>Pseudomonadota</taxon>
        <taxon>Gammaproteobacteria</taxon>
        <taxon>Lysobacterales</taxon>
        <taxon>Lysobacteraceae</taxon>
        <taxon>Luteimonas</taxon>
    </lineage>
</organism>
<gene>
    <name evidence="1" type="ORF">H9645_02405</name>
</gene>
<evidence type="ECO:0000313" key="2">
    <source>
        <dbReference type="Proteomes" id="UP000647183"/>
    </source>
</evidence>
<evidence type="ECO:0000313" key="1">
    <source>
        <dbReference type="EMBL" id="MBD7986879.1"/>
    </source>
</evidence>